<dbReference type="PRINTS" id="PR00037">
    <property type="entry name" value="HTHLACR"/>
</dbReference>
<dbReference type="EMBL" id="DYWK01000002">
    <property type="protein sequence ID" value="HJF17775.1"/>
    <property type="molecule type" value="Genomic_DNA"/>
</dbReference>
<reference evidence="5" key="1">
    <citation type="journal article" date="2021" name="PeerJ">
        <title>Extensive microbial diversity within the chicken gut microbiome revealed by metagenomics and culture.</title>
        <authorList>
            <person name="Gilroy R."/>
            <person name="Ravi A."/>
            <person name="Getino M."/>
            <person name="Pursley I."/>
            <person name="Horton D.L."/>
            <person name="Alikhan N.F."/>
            <person name="Baker D."/>
            <person name="Gharbi K."/>
            <person name="Hall N."/>
            <person name="Watson M."/>
            <person name="Adriaenssens E.M."/>
            <person name="Foster-Nyarko E."/>
            <person name="Jarju S."/>
            <person name="Secka A."/>
            <person name="Antonio M."/>
            <person name="Oren A."/>
            <person name="Chaudhuri R.R."/>
            <person name="La Ragione R."/>
            <person name="Hildebrand F."/>
            <person name="Pallen M.J."/>
        </authorList>
    </citation>
    <scope>NUCLEOTIDE SEQUENCE</scope>
    <source>
        <strain evidence="5">578</strain>
    </source>
</reference>
<evidence type="ECO:0000256" key="2">
    <source>
        <dbReference type="ARBA" id="ARBA00023163"/>
    </source>
</evidence>
<dbReference type="InterPro" id="IPR037171">
    <property type="entry name" value="NagB/RpiA_transferase-like"/>
</dbReference>
<accession>A0A921FT79</accession>
<dbReference type="PANTHER" id="PTHR30363:SF44">
    <property type="entry name" value="AGA OPERON TRANSCRIPTIONAL REPRESSOR-RELATED"/>
    <property type="match status" value="1"/>
</dbReference>
<dbReference type="Pfam" id="PF00455">
    <property type="entry name" value="DeoRC"/>
    <property type="match status" value="1"/>
</dbReference>
<dbReference type="AlphaFoldDB" id="A0A921FT79"/>
<dbReference type="InterPro" id="IPR050313">
    <property type="entry name" value="Carb_Metab_HTH_regulators"/>
</dbReference>
<sequence>MFLLSRLRMTGSIRIAEVSRELNVSSMTIRRDIVELEDQGLVRRVHGGAVAASALLAEPLFSVKSQFDVKAKDRIAQKAIEFVHPGDVVAIGGGTTAYIFAQRLFESEVSEGLTVLTNSVPVAELGQSAHSRNIEVIATGGVLTRSSSMVGPMADRAIKQLRVNSLFLGTHSVALSRGFLTPNTLEASTNKALISIADRSYILADHTKWHNTSLTLFASFSDINCLITDADLPQDEMMWTKKRINTVVVSDRPTPSPAPAQPVSHFQPHDPFAPLEQV</sequence>
<dbReference type="Proteomes" id="UP000715651">
    <property type="component" value="Unassembled WGS sequence"/>
</dbReference>
<dbReference type="SUPFAM" id="SSF100950">
    <property type="entry name" value="NagB/RpiA/CoA transferase-like"/>
    <property type="match status" value="1"/>
</dbReference>
<dbReference type="GO" id="GO:0003700">
    <property type="term" value="F:DNA-binding transcription factor activity"/>
    <property type="evidence" value="ECO:0007669"/>
    <property type="project" value="InterPro"/>
</dbReference>
<evidence type="ECO:0000259" key="4">
    <source>
        <dbReference type="PROSITE" id="PS51000"/>
    </source>
</evidence>
<dbReference type="InterPro" id="IPR001034">
    <property type="entry name" value="DeoR_HTH"/>
</dbReference>
<dbReference type="InterPro" id="IPR036390">
    <property type="entry name" value="WH_DNA-bd_sf"/>
</dbReference>
<feature type="region of interest" description="Disordered" evidence="3">
    <location>
        <begin position="250"/>
        <end position="278"/>
    </location>
</feature>
<proteinExistence type="predicted"/>
<gene>
    <name evidence="5" type="ORF">K8U78_01170</name>
</gene>
<dbReference type="Pfam" id="PF08220">
    <property type="entry name" value="HTH_DeoR"/>
    <property type="match status" value="1"/>
</dbReference>
<organism evidence="5 6">
    <name type="scientific">Aeriscardovia aeriphila</name>
    <dbReference type="NCBI Taxonomy" id="218139"/>
    <lineage>
        <taxon>Bacteria</taxon>
        <taxon>Bacillati</taxon>
        <taxon>Actinomycetota</taxon>
        <taxon>Actinomycetes</taxon>
        <taxon>Bifidobacteriales</taxon>
        <taxon>Bifidobacteriaceae</taxon>
        <taxon>Aeriscardovia</taxon>
    </lineage>
</organism>
<dbReference type="InterPro" id="IPR014036">
    <property type="entry name" value="DeoR-like_C"/>
</dbReference>
<dbReference type="Gene3D" id="1.10.10.10">
    <property type="entry name" value="Winged helix-like DNA-binding domain superfamily/Winged helix DNA-binding domain"/>
    <property type="match status" value="1"/>
</dbReference>
<protein>
    <submittedName>
        <fullName evidence="5">DeoR/GlpR family DNA-binding transcription regulator</fullName>
    </submittedName>
</protein>
<dbReference type="SMART" id="SM01134">
    <property type="entry name" value="DeoRC"/>
    <property type="match status" value="1"/>
</dbReference>
<comment type="caution">
    <text evidence="5">The sequence shown here is derived from an EMBL/GenBank/DDBJ whole genome shotgun (WGS) entry which is preliminary data.</text>
</comment>
<keyword evidence="5" id="KW-0238">DNA-binding</keyword>
<keyword evidence="2" id="KW-0804">Transcription</keyword>
<keyword evidence="1" id="KW-0805">Transcription regulation</keyword>
<evidence type="ECO:0000256" key="1">
    <source>
        <dbReference type="ARBA" id="ARBA00023015"/>
    </source>
</evidence>
<dbReference type="Gene3D" id="3.40.50.1360">
    <property type="match status" value="1"/>
</dbReference>
<dbReference type="GO" id="GO:0003677">
    <property type="term" value="F:DNA binding"/>
    <property type="evidence" value="ECO:0007669"/>
    <property type="project" value="UniProtKB-KW"/>
</dbReference>
<evidence type="ECO:0000313" key="6">
    <source>
        <dbReference type="Proteomes" id="UP000715651"/>
    </source>
</evidence>
<dbReference type="SUPFAM" id="SSF46785">
    <property type="entry name" value="Winged helix' DNA-binding domain"/>
    <property type="match status" value="1"/>
</dbReference>
<dbReference type="SMART" id="SM00420">
    <property type="entry name" value="HTH_DEOR"/>
    <property type="match status" value="1"/>
</dbReference>
<reference evidence="5" key="2">
    <citation type="submission" date="2021-09" db="EMBL/GenBank/DDBJ databases">
        <authorList>
            <person name="Gilroy R."/>
        </authorList>
    </citation>
    <scope>NUCLEOTIDE SEQUENCE</scope>
    <source>
        <strain evidence="5">578</strain>
    </source>
</reference>
<dbReference type="InterPro" id="IPR036388">
    <property type="entry name" value="WH-like_DNA-bd_sf"/>
</dbReference>
<dbReference type="PROSITE" id="PS51000">
    <property type="entry name" value="HTH_DEOR_2"/>
    <property type="match status" value="1"/>
</dbReference>
<evidence type="ECO:0000256" key="3">
    <source>
        <dbReference type="SAM" id="MobiDB-lite"/>
    </source>
</evidence>
<feature type="domain" description="HTH deoR-type" evidence="4">
    <location>
        <begin position="1"/>
        <end position="51"/>
    </location>
</feature>
<name>A0A921FT79_9BIFI</name>
<evidence type="ECO:0000313" key="5">
    <source>
        <dbReference type="EMBL" id="HJF17775.1"/>
    </source>
</evidence>
<dbReference type="PANTHER" id="PTHR30363">
    <property type="entry name" value="HTH-TYPE TRANSCRIPTIONAL REGULATOR SRLR-RELATED"/>
    <property type="match status" value="1"/>
</dbReference>